<evidence type="ECO:0000313" key="2">
    <source>
        <dbReference type="Proteomes" id="UP001420932"/>
    </source>
</evidence>
<accession>A0AAP0DX79</accession>
<reference evidence="1 2" key="1">
    <citation type="submission" date="2024-01" db="EMBL/GenBank/DDBJ databases">
        <title>Genome assemblies of Stephania.</title>
        <authorList>
            <person name="Yang L."/>
        </authorList>
    </citation>
    <scope>NUCLEOTIDE SEQUENCE [LARGE SCALE GENOMIC DNA]</scope>
    <source>
        <strain evidence="1">YNDBR</strain>
        <tissue evidence="1">Leaf</tissue>
    </source>
</reference>
<evidence type="ECO:0000313" key="1">
    <source>
        <dbReference type="EMBL" id="KAK9081003.1"/>
    </source>
</evidence>
<comment type="caution">
    <text evidence="1">The sequence shown here is derived from an EMBL/GenBank/DDBJ whole genome shotgun (WGS) entry which is preliminary data.</text>
</comment>
<dbReference type="Proteomes" id="UP001420932">
    <property type="component" value="Unassembled WGS sequence"/>
</dbReference>
<keyword evidence="2" id="KW-1185">Reference proteome</keyword>
<sequence>MDYSYIVIRHRKICLEICAFWVIFHCCSPCVTPSFVGVLLHSTCHVPIGQQTPSKAVAPATPHHVAVVHSPAPLARVSS</sequence>
<protein>
    <submittedName>
        <fullName evidence="1">Uncharacterized protein</fullName>
    </submittedName>
</protein>
<dbReference type="AlphaFoldDB" id="A0AAP0DX79"/>
<proteinExistence type="predicted"/>
<gene>
    <name evidence="1" type="ORF">Syun_030683</name>
</gene>
<name>A0AAP0DX79_9MAGN</name>
<organism evidence="1 2">
    <name type="scientific">Stephania yunnanensis</name>
    <dbReference type="NCBI Taxonomy" id="152371"/>
    <lineage>
        <taxon>Eukaryota</taxon>
        <taxon>Viridiplantae</taxon>
        <taxon>Streptophyta</taxon>
        <taxon>Embryophyta</taxon>
        <taxon>Tracheophyta</taxon>
        <taxon>Spermatophyta</taxon>
        <taxon>Magnoliopsida</taxon>
        <taxon>Ranunculales</taxon>
        <taxon>Menispermaceae</taxon>
        <taxon>Menispermoideae</taxon>
        <taxon>Cissampelideae</taxon>
        <taxon>Stephania</taxon>
    </lineage>
</organism>
<dbReference type="EMBL" id="JBBNAF010000058">
    <property type="protein sequence ID" value="KAK9081003.1"/>
    <property type="molecule type" value="Genomic_DNA"/>
</dbReference>